<dbReference type="Proteomes" id="UP000594759">
    <property type="component" value="Chromosome"/>
</dbReference>
<evidence type="ECO:0000313" key="1">
    <source>
        <dbReference type="EMBL" id="QPH38757.1"/>
    </source>
</evidence>
<sequence length="369" mass="40896">MKNFYNTFGSLSFLLLFLFVGSCKKEPEKALNFLKSTYRPDKHILQNNIDKLMAVGVPPKFCYYYYPSIEYTIGYPAGTDPQLLDRIARSVEEELSKAASILYLSYQQALNAYQSAQNNAFQLVTGAGFNYYPPTVYEPYQLCPGDDGYMALIDPCFQKMLVGNMARDSIIAAQNSTILTKTTNTSVEYGAEVKLVAPTSFSPYKSTTVRTDNATNNFNPKFTWSTTDGFTVGVSHGHPSNSAPSPADAIWLVSNINVPALRNASTEERNFFRSNVFVTVVASLHTYVITVNNWQALEKLYFEFKADEAGFNANYIRLTTEHGSSEHALLSLFGEAINLYKAPAGSTNFKPVGMAYGGTGDFVIEILCP</sequence>
<accession>A0A7U3Q560</accession>
<dbReference type="KEGG" id="pex:IZT61_17035"/>
<dbReference type="AlphaFoldDB" id="A0A7U3Q560"/>
<keyword evidence="2" id="KW-1185">Reference proteome</keyword>
<reference evidence="1 2" key="1">
    <citation type="submission" date="2020-11" db="EMBL/GenBank/DDBJ databases">
        <title>Pedobacter endophytica, an endophytic bacteria isolated form Carex pumila.</title>
        <authorList>
            <person name="Peng Y."/>
            <person name="Jiang L."/>
            <person name="Lee J."/>
        </authorList>
    </citation>
    <scope>NUCLEOTIDE SEQUENCE [LARGE SCALE GENOMIC DNA]</scope>
    <source>
        <strain evidence="1 2">JBR3-12</strain>
    </source>
</reference>
<protein>
    <submittedName>
        <fullName evidence="1">Uncharacterized protein</fullName>
    </submittedName>
</protein>
<dbReference type="RefSeq" id="WP_196098233.1">
    <property type="nucleotide sequence ID" value="NZ_CP064939.1"/>
</dbReference>
<organism evidence="1 2">
    <name type="scientific">Pedobacter endophyticus</name>
    <dbReference type="NCBI Taxonomy" id="2789740"/>
    <lineage>
        <taxon>Bacteria</taxon>
        <taxon>Pseudomonadati</taxon>
        <taxon>Bacteroidota</taxon>
        <taxon>Sphingobacteriia</taxon>
        <taxon>Sphingobacteriales</taxon>
        <taxon>Sphingobacteriaceae</taxon>
        <taxon>Pedobacter</taxon>
    </lineage>
</organism>
<dbReference type="PROSITE" id="PS51257">
    <property type="entry name" value="PROKAR_LIPOPROTEIN"/>
    <property type="match status" value="1"/>
</dbReference>
<dbReference type="EMBL" id="CP064939">
    <property type="protein sequence ID" value="QPH38757.1"/>
    <property type="molecule type" value="Genomic_DNA"/>
</dbReference>
<evidence type="ECO:0000313" key="2">
    <source>
        <dbReference type="Proteomes" id="UP000594759"/>
    </source>
</evidence>
<gene>
    <name evidence="1" type="ORF">IZT61_17035</name>
</gene>
<proteinExistence type="predicted"/>
<name>A0A7U3Q560_9SPHI</name>